<dbReference type="InterPro" id="IPR000073">
    <property type="entry name" value="AB_hydrolase_1"/>
</dbReference>
<dbReference type="EMBL" id="BMNI01000002">
    <property type="protein sequence ID" value="GGO87890.1"/>
    <property type="molecule type" value="Genomic_DNA"/>
</dbReference>
<organism evidence="2 3">
    <name type="scientific">Nocardioides phosphati</name>
    <dbReference type="NCBI Taxonomy" id="1867775"/>
    <lineage>
        <taxon>Bacteria</taxon>
        <taxon>Bacillati</taxon>
        <taxon>Actinomycetota</taxon>
        <taxon>Actinomycetes</taxon>
        <taxon>Propionibacteriales</taxon>
        <taxon>Nocardioidaceae</taxon>
        <taxon>Nocardioides</taxon>
    </lineage>
</organism>
<sequence>MPDPLLSRLSPARPPRAVALVLHGGAVHSPRSVDHRSSSWHRARFLQRAIAPRLHDEGIAVWLLRFRVRGWNDHVSPSPVPDARWAIERIRDELDVPVALVGHSMGARTAMRVSDAPAVRGVVGLAPWLPDGEPVAALRDRRLVVGHGRRDRITSFALSQAYVERARSVARSASFHDMGDVGHYLLRDSARWNAFTAASVLEVLED</sequence>
<dbReference type="Proteomes" id="UP000655410">
    <property type="component" value="Unassembled WGS sequence"/>
</dbReference>
<dbReference type="GO" id="GO:0016787">
    <property type="term" value="F:hydrolase activity"/>
    <property type="evidence" value="ECO:0007669"/>
    <property type="project" value="UniProtKB-KW"/>
</dbReference>
<feature type="domain" description="AB hydrolase-1" evidence="1">
    <location>
        <begin position="20"/>
        <end position="164"/>
    </location>
</feature>
<dbReference type="Pfam" id="PF12697">
    <property type="entry name" value="Abhydrolase_6"/>
    <property type="match status" value="1"/>
</dbReference>
<dbReference type="InterPro" id="IPR029058">
    <property type="entry name" value="AB_hydrolase_fold"/>
</dbReference>
<keyword evidence="3" id="KW-1185">Reference proteome</keyword>
<protein>
    <submittedName>
        <fullName evidence="2">Alpha/beta hydrolase</fullName>
    </submittedName>
</protein>
<comment type="caution">
    <text evidence="2">The sequence shown here is derived from an EMBL/GenBank/DDBJ whole genome shotgun (WGS) entry which is preliminary data.</text>
</comment>
<keyword evidence="2" id="KW-0378">Hydrolase</keyword>
<evidence type="ECO:0000313" key="3">
    <source>
        <dbReference type="Proteomes" id="UP000655410"/>
    </source>
</evidence>
<evidence type="ECO:0000313" key="2">
    <source>
        <dbReference type="EMBL" id="GGO87890.1"/>
    </source>
</evidence>
<name>A0ABQ2N922_9ACTN</name>
<reference evidence="3" key="1">
    <citation type="journal article" date="2019" name="Int. J. Syst. Evol. Microbiol.">
        <title>The Global Catalogue of Microorganisms (GCM) 10K type strain sequencing project: providing services to taxonomists for standard genome sequencing and annotation.</title>
        <authorList>
            <consortium name="The Broad Institute Genomics Platform"/>
            <consortium name="The Broad Institute Genome Sequencing Center for Infectious Disease"/>
            <person name="Wu L."/>
            <person name="Ma J."/>
        </authorList>
    </citation>
    <scope>NUCLEOTIDE SEQUENCE [LARGE SCALE GENOMIC DNA]</scope>
    <source>
        <strain evidence="3">CGMCC 4.7371</strain>
    </source>
</reference>
<dbReference type="Gene3D" id="3.40.50.1820">
    <property type="entry name" value="alpha/beta hydrolase"/>
    <property type="match status" value="1"/>
</dbReference>
<proteinExistence type="predicted"/>
<evidence type="ECO:0000259" key="1">
    <source>
        <dbReference type="Pfam" id="PF12697"/>
    </source>
</evidence>
<dbReference type="SUPFAM" id="SSF53474">
    <property type="entry name" value="alpha/beta-Hydrolases"/>
    <property type="match status" value="1"/>
</dbReference>
<gene>
    <name evidence="2" type="ORF">GCM10011584_13590</name>
</gene>
<accession>A0ABQ2N922</accession>
<dbReference type="RefSeq" id="WP_229662685.1">
    <property type="nucleotide sequence ID" value="NZ_BMNI01000002.1"/>
</dbReference>